<dbReference type="Proteomes" id="UP000694405">
    <property type="component" value="Chromosome 23"/>
</dbReference>
<evidence type="ECO:0000256" key="1">
    <source>
        <dbReference type="ARBA" id="ARBA00004613"/>
    </source>
</evidence>
<dbReference type="GO" id="GO:0005576">
    <property type="term" value="C:extracellular region"/>
    <property type="evidence" value="ECO:0007669"/>
    <property type="project" value="UniProtKB-SubCell"/>
</dbReference>
<dbReference type="InterPro" id="IPR029034">
    <property type="entry name" value="Cystine-knot_cytokine"/>
</dbReference>
<dbReference type="InterPro" id="IPR001839">
    <property type="entry name" value="TGF-b_C"/>
</dbReference>
<organism evidence="7 8">
    <name type="scientific">Melopsittacus undulatus</name>
    <name type="common">Budgerigar</name>
    <name type="synonym">Psittacus undulatus</name>
    <dbReference type="NCBI Taxonomy" id="13146"/>
    <lineage>
        <taxon>Eukaryota</taxon>
        <taxon>Metazoa</taxon>
        <taxon>Chordata</taxon>
        <taxon>Craniata</taxon>
        <taxon>Vertebrata</taxon>
        <taxon>Euteleostomi</taxon>
        <taxon>Archelosauria</taxon>
        <taxon>Archosauria</taxon>
        <taxon>Dinosauria</taxon>
        <taxon>Saurischia</taxon>
        <taxon>Theropoda</taxon>
        <taxon>Coelurosauria</taxon>
        <taxon>Aves</taxon>
        <taxon>Neognathae</taxon>
        <taxon>Neoaves</taxon>
        <taxon>Telluraves</taxon>
        <taxon>Australaves</taxon>
        <taxon>Psittaciformes</taxon>
        <taxon>Psittaculidae</taxon>
        <taxon>Melopsittacus</taxon>
    </lineage>
</organism>
<accession>A0A8V5GPN1</accession>
<reference evidence="7" key="1">
    <citation type="submission" date="2020-03" db="EMBL/GenBank/DDBJ databases">
        <title>Melopsittacus undulatus (budgerigar) genome, bMelUnd1, maternal haplotype with Z.</title>
        <authorList>
            <person name="Gedman G."/>
            <person name="Mountcastle J."/>
            <person name="Haase B."/>
            <person name="Formenti G."/>
            <person name="Wright T."/>
            <person name="Apodaca J."/>
            <person name="Pelan S."/>
            <person name="Chow W."/>
            <person name="Rhie A."/>
            <person name="Howe K."/>
            <person name="Fedrigo O."/>
            <person name="Jarvis E.D."/>
        </authorList>
    </citation>
    <scope>NUCLEOTIDE SEQUENCE [LARGE SCALE GENOMIC DNA]</scope>
</reference>
<reference evidence="7" key="3">
    <citation type="submission" date="2025-09" db="UniProtKB">
        <authorList>
            <consortium name="Ensembl"/>
        </authorList>
    </citation>
    <scope>IDENTIFICATION</scope>
</reference>
<dbReference type="PROSITE" id="PS51362">
    <property type="entry name" value="TGF_BETA_2"/>
    <property type="match status" value="1"/>
</dbReference>
<keyword evidence="4" id="KW-0732">Signal</keyword>
<dbReference type="GO" id="GO:0030971">
    <property type="term" value="F:receptor tyrosine kinase binding"/>
    <property type="evidence" value="ECO:0007669"/>
    <property type="project" value="InterPro"/>
</dbReference>
<evidence type="ECO:0000256" key="2">
    <source>
        <dbReference type="ARBA" id="ARBA00009832"/>
    </source>
</evidence>
<evidence type="ECO:0000256" key="3">
    <source>
        <dbReference type="ARBA" id="ARBA00022525"/>
    </source>
</evidence>
<keyword evidence="3" id="KW-0964">Secreted</keyword>
<keyword evidence="6" id="KW-1015">Disulfide bond</keyword>
<keyword evidence="5" id="KW-0339">Growth factor</keyword>
<evidence type="ECO:0000256" key="6">
    <source>
        <dbReference type="ARBA" id="ARBA00023157"/>
    </source>
</evidence>
<evidence type="ECO:0000313" key="8">
    <source>
        <dbReference type="Proteomes" id="UP000694405"/>
    </source>
</evidence>
<comment type="subcellular location">
    <subcellularLocation>
        <location evidence="1">Secreted</location>
    </subcellularLocation>
</comment>
<sequence>MGCLWDTGGVNGEHRVSIGYPWGTVGVYGAQGVVYGAQGVPMGRLQLFRLFPLLLLLLPPPAAPSTSTPPSAPAHCALRSLRVRVRDLGLGYPSDETIEFRYCGGGCAAAPPSNHVMALSRVAPAALGAPCCRPARLEDAAFLDERMRWHRLRQVSAAGCRCVG</sequence>
<dbReference type="GO" id="GO:0008083">
    <property type="term" value="F:growth factor activity"/>
    <property type="evidence" value="ECO:0007669"/>
    <property type="project" value="UniProtKB-KW"/>
</dbReference>
<dbReference type="PANTHER" id="PTHR12173:SF8">
    <property type="entry name" value="PERSEPHIN"/>
    <property type="match status" value="1"/>
</dbReference>
<dbReference type="Ensembl" id="ENSMUNT00000026159.1">
    <property type="protein sequence ID" value="ENSMUNP00000030613.1"/>
    <property type="gene ID" value="ENSMUNG00000020711.1"/>
</dbReference>
<keyword evidence="8" id="KW-1185">Reference proteome</keyword>
<dbReference type="SUPFAM" id="SSF57501">
    <property type="entry name" value="Cystine-knot cytokines"/>
    <property type="match status" value="1"/>
</dbReference>
<dbReference type="InterPro" id="IPR043401">
    <property type="entry name" value="GDNF_fam"/>
</dbReference>
<protein>
    <submittedName>
        <fullName evidence="7">Uncharacterized protein</fullName>
    </submittedName>
</protein>
<dbReference type="Gene3D" id="2.10.90.10">
    <property type="entry name" value="Cystine-knot cytokines"/>
    <property type="match status" value="1"/>
</dbReference>
<evidence type="ECO:0000256" key="5">
    <source>
        <dbReference type="ARBA" id="ARBA00023030"/>
    </source>
</evidence>
<comment type="similarity">
    <text evidence="2">Belongs to the TGF-beta family. GDNF subfamily.</text>
</comment>
<dbReference type="GO" id="GO:0048731">
    <property type="term" value="P:system development"/>
    <property type="evidence" value="ECO:0007669"/>
    <property type="project" value="UniProtKB-ARBA"/>
</dbReference>
<dbReference type="GO" id="GO:0030116">
    <property type="term" value="F:glial cell-derived neurotrophic factor receptor binding"/>
    <property type="evidence" value="ECO:0007669"/>
    <property type="project" value="InterPro"/>
</dbReference>
<dbReference type="AlphaFoldDB" id="A0A8V5GPN1"/>
<reference evidence="7" key="2">
    <citation type="submission" date="2025-08" db="UniProtKB">
        <authorList>
            <consortium name="Ensembl"/>
        </authorList>
    </citation>
    <scope>IDENTIFICATION</scope>
</reference>
<evidence type="ECO:0000256" key="4">
    <source>
        <dbReference type="ARBA" id="ARBA00022729"/>
    </source>
</evidence>
<evidence type="ECO:0000313" key="7">
    <source>
        <dbReference type="Ensembl" id="ENSMUNP00000030613.1"/>
    </source>
</evidence>
<proteinExistence type="inferred from homology"/>
<dbReference type="Pfam" id="PF00019">
    <property type="entry name" value="TGF_beta"/>
    <property type="match status" value="1"/>
</dbReference>
<dbReference type="SMART" id="SM00204">
    <property type="entry name" value="TGFB"/>
    <property type="match status" value="1"/>
</dbReference>
<name>A0A8V5GPN1_MELUD</name>
<dbReference type="PANTHER" id="PTHR12173">
    <property type="entry name" value="GDNF SUBFAMILY OF TGF-BETA FAMILY"/>
    <property type="match status" value="1"/>
</dbReference>